<reference evidence="8 9" key="1">
    <citation type="submission" date="2016-11" db="EMBL/GenBank/DDBJ databases">
        <authorList>
            <person name="Varghese N."/>
            <person name="Submissions S."/>
        </authorList>
    </citation>
    <scope>NUCLEOTIDE SEQUENCE [LARGE SCALE GENOMIC DNA]</scope>
    <source>
        <strain evidence="8 9">DSM 29620</strain>
    </source>
</reference>
<evidence type="ECO:0000313" key="9">
    <source>
        <dbReference type="Proteomes" id="UP000324252"/>
    </source>
</evidence>
<dbReference type="InterPro" id="IPR008145">
    <property type="entry name" value="GK/Ca_channel_bsu"/>
</dbReference>
<evidence type="ECO:0000256" key="6">
    <source>
        <dbReference type="HAMAP-Rule" id="MF_00836"/>
    </source>
</evidence>
<dbReference type="HAMAP" id="MF_00836">
    <property type="entry name" value="PhnN"/>
    <property type="match status" value="1"/>
</dbReference>
<evidence type="ECO:0000313" key="8">
    <source>
        <dbReference type="EMBL" id="SHJ40565.1"/>
    </source>
</evidence>
<keyword evidence="4 6" id="KW-0547">Nucleotide-binding</keyword>
<evidence type="ECO:0000256" key="2">
    <source>
        <dbReference type="ARBA" id="ARBA00005069"/>
    </source>
</evidence>
<keyword evidence="5 6" id="KW-0067">ATP-binding</keyword>
<gene>
    <name evidence="6" type="primary">phnN</name>
    <name evidence="8" type="ORF">SAMN05444142_101141</name>
</gene>
<dbReference type="UniPathway" id="UPA00087">
    <property type="reaction ID" value="UER00175"/>
</dbReference>
<dbReference type="PROSITE" id="PS50052">
    <property type="entry name" value="GUANYLATE_KINASE_2"/>
    <property type="match status" value="1"/>
</dbReference>
<dbReference type="AlphaFoldDB" id="A0A1H0CUE0"/>
<comment type="catalytic activity">
    <reaction evidence="1 6">
        <text>alpha-D-ribose 1,5-bisphosphate + ATP = 5-phospho-alpha-D-ribose 1-diphosphate + ADP</text>
        <dbReference type="Rhea" id="RHEA:20109"/>
        <dbReference type="ChEBI" id="CHEBI:30616"/>
        <dbReference type="ChEBI" id="CHEBI:58017"/>
        <dbReference type="ChEBI" id="CHEBI:68688"/>
        <dbReference type="ChEBI" id="CHEBI:456216"/>
        <dbReference type="EC" id="2.7.4.23"/>
    </reaction>
</comment>
<dbReference type="GO" id="GO:0005524">
    <property type="term" value="F:ATP binding"/>
    <property type="evidence" value="ECO:0007669"/>
    <property type="project" value="UniProtKB-KW"/>
</dbReference>
<comment type="pathway">
    <text evidence="2 6">Metabolic intermediate biosynthesis; 5-phospho-alpha-D-ribose 1-diphosphate biosynthesis; 5-phospho-alpha-D-ribose 1-diphosphate from D-ribose 5-phosphate (route II): step 3/3.</text>
</comment>
<keyword evidence="8" id="KW-0418">Kinase</keyword>
<dbReference type="EMBL" id="FQZZ01000001">
    <property type="protein sequence ID" value="SHJ40565.1"/>
    <property type="molecule type" value="Genomic_DNA"/>
</dbReference>
<comment type="similarity">
    <text evidence="6">Belongs to the ribose 1,5-bisphosphokinase family.</text>
</comment>
<dbReference type="SUPFAM" id="SSF52540">
    <property type="entry name" value="P-loop containing nucleoside triphosphate hydrolases"/>
    <property type="match status" value="1"/>
</dbReference>
<dbReference type="Pfam" id="PF13671">
    <property type="entry name" value="AAA_33"/>
    <property type="match status" value="1"/>
</dbReference>
<dbReference type="PANTHER" id="PTHR23117">
    <property type="entry name" value="GUANYLATE KINASE-RELATED"/>
    <property type="match status" value="1"/>
</dbReference>
<dbReference type="PANTHER" id="PTHR23117:SF8">
    <property type="entry name" value="RIBOSE 1,5-BISPHOSPHATE PHOSPHOKINASE PHNN"/>
    <property type="match status" value="1"/>
</dbReference>
<dbReference type="GO" id="GO:0019634">
    <property type="term" value="P:organic phosphonate metabolic process"/>
    <property type="evidence" value="ECO:0007669"/>
    <property type="project" value="UniProtKB-UniRule"/>
</dbReference>
<keyword evidence="3 6" id="KW-0808">Transferase</keyword>
<dbReference type="NCBIfam" id="TIGR02322">
    <property type="entry name" value="phosphon_PhnN"/>
    <property type="match status" value="1"/>
</dbReference>
<evidence type="ECO:0000256" key="4">
    <source>
        <dbReference type="ARBA" id="ARBA00022741"/>
    </source>
</evidence>
<accession>A0A1H0CUE0</accession>
<organism evidence="8 9">
    <name type="scientific">Lutimaribacter pacificus</name>
    <dbReference type="NCBI Taxonomy" id="391948"/>
    <lineage>
        <taxon>Bacteria</taxon>
        <taxon>Pseudomonadati</taxon>
        <taxon>Pseudomonadota</taxon>
        <taxon>Alphaproteobacteria</taxon>
        <taxon>Rhodobacterales</taxon>
        <taxon>Roseobacteraceae</taxon>
        <taxon>Lutimaribacter</taxon>
    </lineage>
</organism>
<dbReference type="Proteomes" id="UP000324252">
    <property type="component" value="Unassembled WGS sequence"/>
</dbReference>
<dbReference type="EC" id="2.7.4.23" evidence="6"/>
<feature type="binding site" evidence="6">
    <location>
        <begin position="11"/>
        <end position="18"/>
    </location>
    <ligand>
        <name>ATP</name>
        <dbReference type="ChEBI" id="CHEBI:30616"/>
    </ligand>
</feature>
<feature type="domain" description="Guanylate kinase-like" evidence="7">
    <location>
        <begin position="4"/>
        <end position="177"/>
    </location>
</feature>
<protein>
    <recommendedName>
        <fullName evidence="6">Ribose 1,5-bisphosphate phosphokinase PhnN</fullName>
        <ecNumber evidence="6">2.7.4.23</ecNumber>
    </recommendedName>
    <alternativeName>
        <fullName evidence="6">Ribose 1,5-bisphosphokinase</fullName>
    </alternativeName>
</protein>
<dbReference type="GO" id="GO:0005829">
    <property type="term" value="C:cytosol"/>
    <property type="evidence" value="ECO:0007669"/>
    <property type="project" value="TreeGrafter"/>
</dbReference>
<evidence type="ECO:0000256" key="5">
    <source>
        <dbReference type="ARBA" id="ARBA00022840"/>
    </source>
</evidence>
<dbReference type="InterPro" id="IPR012699">
    <property type="entry name" value="PhnN"/>
</dbReference>
<dbReference type="InterPro" id="IPR027417">
    <property type="entry name" value="P-loop_NTPase"/>
</dbReference>
<dbReference type="GO" id="GO:0033863">
    <property type="term" value="F:ribose 1,5-bisphosphate phosphokinase activity"/>
    <property type="evidence" value="ECO:0007669"/>
    <property type="project" value="UniProtKB-UniRule"/>
</dbReference>
<sequence length="181" mass="18979">MSAGRLIAVVGPSGVGKDSVMDALSGAAPAFRRVRRTITRAPHLGGEDFDPLTPDEFDRAVARGAFCLHWAAHGLRYGIPATVLDETRAGADCLANLSRDALPRAAGIFPRLLVMNITAAPDVLARRLAGRGRESADEIALRLGQASKPLPPGLEVVTISNDGSLEQTVAQALAALLPERA</sequence>
<keyword evidence="9" id="KW-1185">Reference proteome</keyword>
<evidence type="ECO:0000256" key="1">
    <source>
        <dbReference type="ARBA" id="ARBA00000373"/>
    </source>
</evidence>
<evidence type="ECO:0000256" key="3">
    <source>
        <dbReference type="ARBA" id="ARBA00022679"/>
    </source>
</evidence>
<evidence type="ECO:0000259" key="7">
    <source>
        <dbReference type="PROSITE" id="PS50052"/>
    </source>
</evidence>
<dbReference type="GO" id="GO:0006015">
    <property type="term" value="P:5-phosphoribose 1-diphosphate biosynthetic process"/>
    <property type="evidence" value="ECO:0007669"/>
    <property type="project" value="UniProtKB-UniRule"/>
</dbReference>
<dbReference type="RefSeq" id="WP_149786943.1">
    <property type="nucleotide sequence ID" value="NZ_FNIO01000001.1"/>
</dbReference>
<dbReference type="SMART" id="SM00072">
    <property type="entry name" value="GuKc"/>
    <property type="match status" value="1"/>
</dbReference>
<comment type="function">
    <text evidence="6">Catalyzes the phosphorylation of ribose 1,5-bisphosphate to 5-phospho-D-ribosyl alpha-1-diphosphate (PRPP).</text>
</comment>
<dbReference type="InterPro" id="IPR008144">
    <property type="entry name" value="Guanylate_kin-like_dom"/>
</dbReference>
<dbReference type="OrthoDB" id="341217at2"/>
<dbReference type="Gene3D" id="3.40.50.300">
    <property type="entry name" value="P-loop containing nucleotide triphosphate hydrolases"/>
    <property type="match status" value="1"/>
</dbReference>
<name>A0A1H0CUE0_9RHOB</name>
<proteinExistence type="inferred from homology"/>